<gene>
    <name evidence="1" type="ORF">T459_02768</name>
</gene>
<reference evidence="1 2" key="2">
    <citation type="journal article" date="2017" name="Genome Biol.">
        <title>New reference genome sequences of hot pepper reveal the massive evolution of plant disease-resistance genes by retroduplication.</title>
        <authorList>
            <person name="Kim S."/>
            <person name="Park J."/>
            <person name="Yeom S.I."/>
            <person name="Kim Y.M."/>
            <person name="Seo E."/>
            <person name="Kim K.T."/>
            <person name="Kim M.S."/>
            <person name="Lee J.M."/>
            <person name="Cheong K."/>
            <person name="Shin H.S."/>
            <person name="Kim S.B."/>
            <person name="Han K."/>
            <person name="Lee J."/>
            <person name="Park M."/>
            <person name="Lee H.A."/>
            <person name="Lee H.Y."/>
            <person name="Lee Y."/>
            <person name="Oh S."/>
            <person name="Lee J.H."/>
            <person name="Choi E."/>
            <person name="Choi E."/>
            <person name="Lee S.E."/>
            <person name="Jeon J."/>
            <person name="Kim H."/>
            <person name="Choi G."/>
            <person name="Song H."/>
            <person name="Lee J."/>
            <person name="Lee S.C."/>
            <person name="Kwon J.K."/>
            <person name="Lee H.Y."/>
            <person name="Koo N."/>
            <person name="Hong Y."/>
            <person name="Kim R.W."/>
            <person name="Kang W.H."/>
            <person name="Huh J.H."/>
            <person name="Kang B.C."/>
            <person name="Yang T.J."/>
            <person name="Lee Y.H."/>
            <person name="Bennetzen J.L."/>
            <person name="Choi D."/>
        </authorList>
    </citation>
    <scope>NUCLEOTIDE SEQUENCE [LARGE SCALE GENOMIC DNA]</scope>
    <source>
        <strain evidence="2">cv. CM334</strain>
    </source>
</reference>
<protein>
    <submittedName>
        <fullName evidence="1">Uncharacterized protein</fullName>
    </submittedName>
</protein>
<reference evidence="1 2" key="1">
    <citation type="journal article" date="2014" name="Nat. Genet.">
        <title>Genome sequence of the hot pepper provides insights into the evolution of pungency in Capsicum species.</title>
        <authorList>
            <person name="Kim S."/>
            <person name="Park M."/>
            <person name="Yeom S.I."/>
            <person name="Kim Y.M."/>
            <person name="Lee J.M."/>
            <person name="Lee H.A."/>
            <person name="Seo E."/>
            <person name="Choi J."/>
            <person name="Cheong K."/>
            <person name="Kim K.T."/>
            <person name="Jung K."/>
            <person name="Lee G.W."/>
            <person name="Oh S.K."/>
            <person name="Bae C."/>
            <person name="Kim S.B."/>
            <person name="Lee H.Y."/>
            <person name="Kim S.Y."/>
            <person name="Kim M.S."/>
            <person name="Kang B.C."/>
            <person name="Jo Y.D."/>
            <person name="Yang H.B."/>
            <person name="Jeong H.J."/>
            <person name="Kang W.H."/>
            <person name="Kwon J.K."/>
            <person name="Shin C."/>
            <person name="Lim J.Y."/>
            <person name="Park J.H."/>
            <person name="Huh J.H."/>
            <person name="Kim J.S."/>
            <person name="Kim B.D."/>
            <person name="Cohen O."/>
            <person name="Paran I."/>
            <person name="Suh M.C."/>
            <person name="Lee S.B."/>
            <person name="Kim Y.K."/>
            <person name="Shin Y."/>
            <person name="Noh S.J."/>
            <person name="Park J."/>
            <person name="Seo Y.S."/>
            <person name="Kwon S.Y."/>
            <person name="Kim H.A."/>
            <person name="Park J.M."/>
            <person name="Kim H.J."/>
            <person name="Choi S.B."/>
            <person name="Bosland P.W."/>
            <person name="Reeves G."/>
            <person name="Jo S.H."/>
            <person name="Lee B.W."/>
            <person name="Cho H.T."/>
            <person name="Choi H.S."/>
            <person name="Lee M.S."/>
            <person name="Yu Y."/>
            <person name="Do Choi Y."/>
            <person name="Park B.S."/>
            <person name="van Deynze A."/>
            <person name="Ashrafi H."/>
            <person name="Hill T."/>
            <person name="Kim W.T."/>
            <person name="Pai H.S."/>
            <person name="Ahn H.K."/>
            <person name="Yeam I."/>
            <person name="Giovannoni J.J."/>
            <person name="Rose J.K."/>
            <person name="Sorensen I."/>
            <person name="Lee S.J."/>
            <person name="Kim R.W."/>
            <person name="Choi I.Y."/>
            <person name="Choi B.S."/>
            <person name="Lim J.S."/>
            <person name="Lee Y.H."/>
            <person name="Choi D."/>
        </authorList>
    </citation>
    <scope>NUCLEOTIDE SEQUENCE [LARGE SCALE GENOMIC DNA]</scope>
    <source>
        <strain evidence="2">cv. CM334</strain>
    </source>
</reference>
<accession>A0A2G3AKW6</accession>
<organism evidence="1 2">
    <name type="scientific">Capsicum annuum</name>
    <name type="common">Capsicum pepper</name>
    <dbReference type="NCBI Taxonomy" id="4072"/>
    <lineage>
        <taxon>Eukaryota</taxon>
        <taxon>Viridiplantae</taxon>
        <taxon>Streptophyta</taxon>
        <taxon>Embryophyta</taxon>
        <taxon>Tracheophyta</taxon>
        <taxon>Spermatophyta</taxon>
        <taxon>Magnoliopsida</taxon>
        <taxon>eudicotyledons</taxon>
        <taxon>Gunneridae</taxon>
        <taxon>Pentapetalae</taxon>
        <taxon>asterids</taxon>
        <taxon>lamiids</taxon>
        <taxon>Solanales</taxon>
        <taxon>Solanaceae</taxon>
        <taxon>Solanoideae</taxon>
        <taxon>Capsiceae</taxon>
        <taxon>Capsicum</taxon>
    </lineage>
</organism>
<comment type="caution">
    <text evidence="1">The sequence shown here is derived from an EMBL/GenBank/DDBJ whole genome shotgun (WGS) entry which is preliminary data.</text>
</comment>
<dbReference type="EMBL" id="AYRZ02000001">
    <property type="protein sequence ID" value="PHT94886.1"/>
    <property type="molecule type" value="Genomic_DNA"/>
</dbReference>
<dbReference type="Proteomes" id="UP000222542">
    <property type="component" value="Unassembled WGS sequence"/>
</dbReference>
<dbReference type="PANTHER" id="PTHR33022">
    <property type="entry name" value="DUF1985 DOMAIN-CONTAINING PROTEIN"/>
    <property type="match status" value="1"/>
</dbReference>
<dbReference type="Gramene" id="PHT94886">
    <property type="protein sequence ID" value="PHT94886"/>
    <property type="gene ID" value="T459_02768"/>
</dbReference>
<sequence>MRNILATSSKVLAFQLAYHGIRLTNCTFQSIVMDNPFDVEYIEGIAQQSSGTLDYGVLVATYAEYLSDGLQVPNDRVDAELLRERYDTLLWNCESVNDQKGYVATVKILLDQSRIPYHQMKHN</sequence>
<name>A0A2G3AKW6_CAPAN</name>
<proteinExistence type="predicted"/>
<dbReference type="AlphaFoldDB" id="A0A2G3AKW6"/>
<evidence type="ECO:0000313" key="2">
    <source>
        <dbReference type="Proteomes" id="UP000222542"/>
    </source>
</evidence>
<keyword evidence="2" id="KW-1185">Reference proteome</keyword>
<evidence type="ECO:0000313" key="1">
    <source>
        <dbReference type="EMBL" id="PHT94886.1"/>
    </source>
</evidence>
<dbReference type="PANTHER" id="PTHR33022:SF13">
    <property type="entry name" value="UBIQUITIN-LIKE PROTEASE FAMILY PROFILE DOMAIN-CONTAINING PROTEIN"/>
    <property type="match status" value="1"/>
</dbReference>